<dbReference type="STRING" id="409849.ENSPMGP00000004886"/>
<dbReference type="SUPFAM" id="SSF53335">
    <property type="entry name" value="S-adenosyl-L-methionine-dependent methyltransferases"/>
    <property type="match status" value="1"/>
</dbReference>
<dbReference type="CDD" id="cd02440">
    <property type="entry name" value="AdoMet_MTases"/>
    <property type="match status" value="1"/>
</dbReference>
<reference evidence="1" key="2">
    <citation type="submission" date="2025-09" db="UniProtKB">
        <authorList>
            <consortium name="Ensembl"/>
        </authorList>
    </citation>
    <scope>IDENTIFICATION</scope>
</reference>
<dbReference type="GO" id="GO:0008168">
    <property type="term" value="F:methyltransferase activity"/>
    <property type="evidence" value="ECO:0007669"/>
    <property type="project" value="TreeGrafter"/>
</dbReference>
<accession>A0A3B3ZKC7</accession>
<sequence length="296" mass="34386">MDFGEAKRELKKLLKQTRPEHVGRLLQWEVESLLRDNRSVILENISEELRSSLPLDAMMPSETYTQNKIQECARRTVHVDSFLFDENLLDSMCEAGTFSRTYCVQCGSTKTRDLEFLSHSFSVPELRFLFLNVLPDLTGRVLVDVGSRLGAVLYGGHVFSSAARLIGLELNEDFVRLQNQVIHKYGFGDRIQVLHADFCSQETLIQNTDVLIMNNVFEFFLEPHEQIRCWRFLVQNFHRKGSLLVTVPSLDQCFRQIQETLPCDWLEELPVNYDLFLSSDADQNEAFRQIHLYRVM</sequence>
<dbReference type="Ensembl" id="ENSPMGT00000005185.1">
    <property type="protein sequence ID" value="ENSPMGP00000004886.1"/>
    <property type="gene ID" value="ENSPMGG00000004130.1"/>
</dbReference>
<dbReference type="InterPro" id="IPR026669">
    <property type="entry name" value="Arsenite_MeTrfase-like"/>
</dbReference>
<evidence type="ECO:0000313" key="1">
    <source>
        <dbReference type="Ensembl" id="ENSPMGP00000004886.1"/>
    </source>
</evidence>
<proteinExistence type="predicted"/>
<keyword evidence="2" id="KW-1185">Reference proteome</keyword>
<protein>
    <submittedName>
        <fullName evidence="1">Uncharacterized protein</fullName>
    </submittedName>
</protein>
<dbReference type="InterPro" id="IPR029063">
    <property type="entry name" value="SAM-dependent_MTases_sf"/>
</dbReference>
<reference evidence="1" key="1">
    <citation type="submission" date="2025-08" db="UniProtKB">
        <authorList>
            <consortium name="Ensembl"/>
        </authorList>
    </citation>
    <scope>IDENTIFICATION</scope>
</reference>
<dbReference type="AlphaFoldDB" id="A0A3B3ZKC7"/>
<name>A0A3B3ZKC7_9GOBI</name>
<organism evidence="1 2">
    <name type="scientific">Periophthalmus magnuspinnatus</name>
    <dbReference type="NCBI Taxonomy" id="409849"/>
    <lineage>
        <taxon>Eukaryota</taxon>
        <taxon>Metazoa</taxon>
        <taxon>Chordata</taxon>
        <taxon>Craniata</taxon>
        <taxon>Vertebrata</taxon>
        <taxon>Euteleostomi</taxon>
        <taxon>Actinopterygii</taxon>
        <taxon>Neopterygii</taxon>
        <taxon>Teleostei</taxon>
        <taxon>Neoteleostei</taxon>
        <taxon>Acanthomorphata</taxon>
        <taxon>Gobiaria</taxon>
        <taxon>Gobiiformes</taxon>
        <taxon>Gobioidei</taxon>
        <taxon>Gobiidae</taxon>
        <taxon>Oxudercinae</taxon>
        <taxon>Periophthalmus</taxon>
    </lineage>
</organism>
<dbReference type="Proteomes" id="UP000261520">
    <property type="component" value="Unplaced"/>
</dbReference>
<dbReference type="Gene3D" id="3.40.50.150">
    <property type="entry name" value="Vaccinia Virus protein VP39"/>
    <property type="match status" value="1"/>
</dbReference>
<dbReference type="PANTHER" id="PTHR43675">
    <property type="entry name" value="ARSENITE METHYLTRANSFERASE"/>
    <property type="match status" value="1"/>
</dbReference>
<evidence type="ECO:0000313" key="2">
    <source>
        <dbReference type="Proteomes" id="UP000261520"/>
    </source>
</evidence>
<dbReference type="PANTHER" id="PTHR43675:SF1">
    <property type="entry name" value="RIKEN CDNA 2700097O09 GENE"/>
    <property type="match status" value="1"/>
</dbReference>